<evidence type="ECO:0000313" key="2">
    <source>
        <dbReference type="Proteomes" id="UP000466442"/>
    </source>
</evidence>
<comment type="caution">
    <text evidence="1">The sequence shown here is derived from an EMBL/GenBank/DDBJ whole genome shotgun (WGS) entry which is preliminary data.</text>
</comment>
<proteinExistence type="predicted"/>
<name>A0A8S9XMH0_APOLU</name>
<reference evidence="1" key="1">
    <citation type="journal article" date="2021" name="Mol. Ecol. Resour.">
        <title>Apolygus lucorum genome provides insights into omnivorousness and mesophyll feeding.</title>
        <authorList>
            <person name="Liu Y."/>
            <person name="Liu H."/>
            <person name="Wang H."/>
            <person name="Huang T."/>
            <person name="Liu B."/>
            <person name="Yang B."/>
            <person name="Yin L."/>
            <person name="Li B."/>
            <person name="Zhang Y."/>
            <person name="Zhang S."/>
            <person name="Jiang F."/>
            <person name="Zhang X."/>
            <person name="Ren Y."/>
            <person name="Wang B."/>
            <person name="Wang S."/>
            <person name="Lu Y."/>
            <person name="Wu K."/>
            <person name="Fan W."/>
            <person name="Wang G."/>
        </authorList>
    </citation>
    <scope>NUCLEOTIDE SEQUENCE</scope>
    <source>
        <strain evidence="1">12Hb</strain>
    </source>
</reference>
<dbReference type="Proteomes" id="UP000466442">
    <property type="component" value="Unassembled WGS sequence"/>
</dbReference>
<accession>A0A8S9XMH0</accession>
<protein>
    <submittedName>
        <fullName evidence="1">Uncharacterized protein</fullName>
    </submittedName>
</protein>
<organism evidence="1 2">
    <name type="scientific">Apolygus lucorum</name>
    <name type="common">Small green plant bug</name>
    <name type="synonym">Lygocoris lucorum</name>
    <dbReference type="NCBI Taxonomy" id="248454"/>
    <lineage>
        <taxon>Eukaryota</taxon>
        <taxon>Metazoa</taxon>
        <taxon>Ecdysozoa</taxon>
        <taxon>Arthropoda</taxon>
        <taxon>Hexapoda</taxon>
        <taxon>Insecta</taxon>
        <taxon>Pterygota</taxon>
        <taxon>Neoptera</taxon>
        <taxon>Paraneoptera</taxon>
        <taxon>Hemiptera</taxon>
        <taxon>Heteroptera</taxon>
        <taxon>Panheteroptera</taxon>
        <taxon>Cimicomorpha</taxon>
        <taxon>Miridae</taxon>
        <taxon>Mirini</taxon>
        <taxon>Apolygus</taxon>
    </lineage>
</organism>
<dbReference type="AlphaFoldDB" id="A0A8S9XMH0"/>
<sequence>MQNFGNISIRYLQQVSRGSSCYKKCPQRAARGDPACVEPGRCSLLGEYSSPLKWAKNRLCVRSIPEHHNSAFSEHRAPIHTTRKLASIGTVLGECRMCGAGFRGDE</sequence>
<keyword evidence="2" id="KW-1185">Reference proteome</keyword>
<evidence type="ECO:0000313" key="1">
    <source>
        <dbReference type="EMBL" id="KAF6209226.1"/>
    </source>
</evidence>
<gene>
    <name evidence="1" type="ORF">GE061_014971</name>
</gene>
<dbReference type="EMBL" id="WIXP02000006">
    <property type="protein sequence ID" value="KAF6209226.1"/>
    <property type="molecule type" value="Genomic_DNA"/>
</dbReference>